<evidence type="ECO:0000313" key="2">
    <source>
        <dbReference type="EMBL" id="EXX53161.1"/>
    </source>
</evidence>
<dbReference type="AlphaFoldDB" id="A0A015K187"/>
<evidence type="ECO:0000313" key="3">
    <source>
        <dbReference type="Proteomes" id="UP000022910"/>
    </source>
</evidence>
<comment type="caution">
    <text evidence="2">The sequence shown here is derived from an EMBL/GenBank/DDBJ whole genome shotgun (WGS) entry which is preliminary data.</text>
</comment>
<proteinExistence type="predicted"/>
<protein>
    <submittedName>
        <fullName evidence="2">Uncharacterized protein</fullName>
    </submittedName>
</protein>
<feature type="region of interest" description="Disordered" evidence="1">
    <location>
        <begin position="57"/>
        <end position="84"/>
    </location>
</feature>
<accession>A0A015K187</accession>
<organism evidence="2 3">
    <name type="scientific">Rhizophagus irregularis (strain DAOM 197198w)</name>
    <name type="common">Glomus intraradices</name>
    <dbReference type="NCBI Taxonomy" id="1432141"/>
    <lineage>
        <taxon>Eukaryota</taxon>
        <taxon>Fungi</taxon>
        <taxon>Fungi incertae sedis</taxon>
        <taxon>Mucoromycota</taxon>
        <taxon>Glomeromycotina</taxon>
        <taxon>Glomeromycetes</taxon>
        <taxon>Glomerales</taxon>
        <taxon>Glomeraceae</taxon>
        <taxon>Rhizophagus</taxon>
    </lineage>
</organism>
<keyword evidence="3" id="KW-1185">Reference proteome</keyword>
<feature type="compositionally biased region" description="Basic residues" evidence="1">
    <location>
        <begin position="63"/>
        <end position="75"/>
    </location>
</feature>
<dbReference type="EMBL" id="JEMT01029057">
    <property type="protein sequence ID" value="EXX53161.1"/>
    <property type="molecule type" value="Genomic_DNA"/>
</dbReference>
<reference evidence="2 3" key="1">
    <citation type="submission" date="2014-02" db="EMBL/GenBank/DDBJ databases">
        <title>Single nucleus genome sequencing reveals high similarity among nuclei of an endomycorrhizal fungus.</title>
        <authorList>
            <person name="Lin K."/>
            <person name="Geurts R."/>
            <person name="Zhang Z."/>
            <person name="Limpens E."/>
            <person name="Saunders D.G."/>
            <person name="Mu D."/>
            <person name="Pang E."/>
            <person name="Cao H."/>
            <person name="Cha H."/>
            <person name="Lin T."/>
            <person name="Zhou Q."/>
            <person name="Shang Y."/>
            <person name="Li Y."/>
            <person name="Ivanov S."/>
            <person name="Sharma T."/>
            <person name="Velzen R.V."/>
            <person name="Ruijter N.D."/>
            <person name="Aanen D.K."/>
            <person name="Win J."/>
            <person name="Kamoun S."/>
            <person name="Bisseling T."/>
            <person name="Huang S."/>
        </authorList>
    </citation>
    <scope>NUCLEOTIDE SEQUENCE [LARGE SCALE GENOMIC DNA]</scope>
    <source>
        <strain evidence="3">DAOM197198w</strain>
    </source>
</reference>
<sequence length="84" mass="10412">MFDKRVQSSNYQSYSRYAIPPCLVDLVEEISRRQISDSNILYWDKYEVDKREDLNKREDTTKKRILKEKREKRRHEREDAERET</sequence>
<dbReference type="OrthoDB" id="2393854at2759"/>
<dbReference type="HOGENOM" id="CLU_2528674_0_0_1"/>
<name>A0A015K187_RHIIW</name>
<gene>
    <name evidence="2" type="ORF">RirG_246460</name>
</gene>
<evidence type="ECO:0000256" key="1">
    <source>
        <dbReference type="SAM" id="MobiDB-lite"/>
    </source>
</evidence>
<dbReference type="Proteomes" id="UP000022910">
    <property type="component" value="Unassembled WGS sequence"/>
</dbReference>